<organism evidence="1 2">
    <name type="scientific">[Clostridium] symbiosum ATCC 14940</name>
    <dbReference type="NCBI Taxonomy" id="411472"/>
    <lineage>
        <taxon>Bacteria</taxon>
        <taxon>Bacillati</taxon>
        <taxon>Bacillota</taxon>
        <taxon>Clostridia</taxon>
        <taxon>Lachnospirales</taxon>
        <taxon>Lachnospiraceae</taxon>
        <taxon>Otoolea</taxon>
    </lineage>
</organism>
<proteinExistence type="predicted"/>
<sequence length="56" mass="6780">MRYAFDKVKMCLLRLFDILFDLPTAPNIQLNQKPEGQYFTYLYRKKEEVYEQLLSG</sequence>
<protein>
    <submittedName>
        <fullName evidence="1">Uncharacterized protein</fullName>
    </submittedName>
</protein>
<evidence type="ECO:0000313" key="2">
    <source>
        <dbReference type="Proteomes" id="UP000016491"/>
    </source>
</evidence>
<name>A0ABC9TXY1_CLOSY</name>
<reference evidence="1 2" key="1">
    <citation type="submission" date="2013-07" db="EMBL/GenBank/DDBJ databases">
        <authorList>
            <person name="Weinstock G."/>
            <person name="Sodergren E."/>
            <person name="Wylie T."/>
            <person name="Fulton L."/>
            <person name="Fulton R."/>
            <person name="Fronick C."/>
            <person name="O'Laughlin M."/>
            <person name="Godfrey J."/>
            <person name="Miner T."/>
            <person name="Herter B."/>
            <person name="Appelbaum E."/>
            <person name="Cordes M."/>
            <person name="Lek S."/>
            <person name="Wollam A."/>
            <person name="Pepin K.H."/>
            <person name="Palsikar V.B."/>
            <person name="Mitreva M."/>
            <person name="Wilson R.K."/>
        </authorList>
    </citation>
    <scope>NUCLEOTIDE SEQUENCE [LARGE SCALE GENOMIC DNA]</scope>
    <source>
        <strain evidence="1 2">ATCC 14940</strain>
    </source>
</reference>
<dbReference type="Proteomes" id="UP000016491">
    <property type="component" value="Unassembled WGS sequence"/>
</dbReference>
<dbReference type="EMBL" id="AWSU01000177">
    <property type="protein sequence ID" value="ERI76939.1"/>
    <property type="molecule type" value="Genomic_DNA"/>
</dbReference>
<accession>A0ABC9TXY1</accession>
<evidence type="ECO:0000313" key="1">
    <source>
        <dbReference type="EMBL" id="ERI76939.1"/>
    </source>
</evidence>
<dbReference type="AlphaFoldDB" id="A0ABC9TXY1"/>
<comment type="caution">
    <text evidence="1">The sequence shown here is derived from an EMBL/GenBank/DDBJ whole genome shotgun (WGS) entry which is preliminary data.</text>
</comment>
<gene>
    <name evidence="1" type="ORF">CLOSYM_02305</name>
</gene>